<accession>A0ABQ3V9X4</accession>
<dbReference type="GO" id="GO:0005524">
    <property type="term" value="F:ATP binding"/>
    <property type="evidence" value="ECO:0007669"/>
    <property type="project" value="UniProtKB-KW"/>
</dbReference>
<dbReference type="InterPro" id="IPR027417">
    <property type="entry name" value="P-loop_NTPase"/>
</dbReference>
<dbReference type="SMART" id="SM00382">
    <property type="entry name" value="AAA"/>
    <property type="match status" value="1"/>
</dbReference>
<dbReference type="PANTHER" id="PTHR42798:SF7">
    <property type="entry name" value="ALPHA-D-RIBOSE 1-METHYLPHOSPHONATE 5-TRIPHOSPHATE SYNTHASE SUBUNIT PHNL"/>
    <property type="match status" value="1"/>
</dbReference>
<gene>
    <name evidence="6" type="ORF">KSZ_05120</name>
</gene>
<feature type="domain" description="ABC transporter" evidence="5">
    <location>
        <begin position="24"/>
        <end position="247"/>
    </location>
</feature>
<dbReference type="Proteomes" id="UP000635565">
    <property type="component" value="Unassembled WGS sequence"/>
</dbReference>
<dbReference type="InterPro" id="IPR003593">
    <property type="entry name" value="AAA+_ATPase"/>
</dbReference>
<dbReference type="PROSITE" id="PS50893">
    <property type="entry name" value="ABC_TRANSPORTER_2"/>
    <property type="match status" value="1"/>
</dbReference>
<keyword evidence="4 6" id="KW-0067">ATP-binding</keyword>
<comment type="similarity">
    <text evidence="1">Belongs to the ABC transporter superfamily.</text>
</comment>
<dbReference type="CDD" id="cd03255">
    <property type="entry name" value="ABC_MJ0796_LolCDE_FtsE"/>
    <property type="match status" value="1"/>
</dbReference>
<dbReference type="Gene3D" id="3.40.50.300">
    <property type="entry name" value="P-loop containing nucleotide triphosphate hydrolases"/>
    <property type="match status" value="1"/>
</dbReference>
<keyword evidence="7" id="KW-1185">Reference proteome</keyword>
<dbReference type="EMBL" id="BNJJ01000002">
    <property type="protein sequence ID" value="GHO82506.1"/>
    <property type="molecule type" value="Genomic_DNA"/>
</dbReference>
<evidence type="ECO:0000256" key="1">
    <source>
        <dbReference type="ARBA" id="ARBA00005417"/>
    </source>
</evidence>
<dbReference type="PROSITE" id="PS00211">
    <property type="entry name" value="ABC_TRANSPORTER_1"/>
    <property type="match status" value="1"/>
</dbReference>
<evidence type="ECO:0000256" key="4">
    <source>
        <dbReference type="ARBA" id="ARBA00022840"/>
    </source>
</evidence>
<comment type="caution">
    <text evidence="6">The sequence shown here is derived from an EMBL/GenBank/DDBJ whole genome shotgun (WGS) entry which is preliminary data.</text>
</comment>
<organism evidence="6 7">
    <name type="scientific">Dictyobacter formicarum</name>
    <dbReference type="NCBI Taxonomy" id="2778368"/>
    <lineage>
        <taxon>Bacteria</taxon>
        <taxon>Bacillati</taxon>
        <taxon>Chloroflexota</taxon>
        <taxon>Ktedonobacteria</taxon>
        <taxon>Ktedonobacterales</taxon>
        <taxon>Dictyobacteraceae</taxon>
        <taxon>Dictyobacter</taxon>
    </lineage>
</organism>
<sequence>MDAELFPLKQSQEQADATTAAVTVRAERLSKFFQIRSQVIQAVDEVSFAFTRGQFVAILGPSGSGKSTLLYLLGGLDRPDSGELVIDGVDVKRLSASQEHRFRRQKLGFVFQSFHLIPGLTALENVMLPMELMGGASDAAMHERARMLLRQVDIDENRHHHIPGKLSGGQQQRVAIARALANDPRVILADEPTGNLDSQTGKLIVALLKQLAEQGKTVIVVTHDASIAEVADVCLGMQDGRISVESI</sequence>
<proteinExistence type="inferred from homology"/>
<evidence type="ECO:0000313" key="7">
    <source>
        <dbReference type="Proteomes" id="UP000635565"/>
    </source>
</evidence>
<keyword evidence="2" id="KW-0813">Transport</keyword>
<dbReference type="Pfam" id="PF00005">
    <property type="entry name" value="ABC_tran"/>
    <property type="match status" value="1"/>
</dbReference>
<evidence type="ECO:0000313" key="6">
    <source>
        <dbReference type="EMBL" id="GHO82506.1"/>
    </source>
</evidence>
<name>A0ABQ3V9X4_9CHLR</name>
<evidence type="ECO:0000256" key="3">
    <source>
        <dbReference type="ARBA" id="ARBA00022741"/>
    </source>
</evidence>
<evidence type="ECO:0000259" key="5">
    <source>
        <dbReference type="PROSITE" id="PS50893"/>
    </source>
</evidence>
<dbReference type="InterPro" id="IPR017911">
    <property type="entry name" value="MacB-like_ATP-bd"/>
</dbReference>
<dbReference type="InterPro" id="IPR003439">
    <property type="entry name" value="ABC_transporter-like_ATP-bd"/>
</dbReference>
<dbReference type="PANTHER" id="PTHR42798">
    <property type="entry name" value="LIPOPROTEIN-RELEASING SYSTEM ATP-BINDING PROTEIN LOLD"/>
    <property type="match status" value="1"/>
</dbReference>
<dbReference type="RefSeq" id="WP_201360189.1">
    <property type="nucleotide sequence ID" value="NZ_BNJJ01000002.1"/>
</dbReference>
<evidence type="ECO:0000256" key="2">
    <source>
        <dbReference type="ARBA" id="ARBA00022448"/>
    </source>
</evidence>
<keyword evidence="3" id="KW-0547">Nucleotide-binding</keyword>
<reference evidence="6 7" key="1">
    <citation type="journal article" date="2021" name="Int. J. Syst. Evol. Microbiol.">
        <title>Reticulibacter mediterranei gen. nov., sp. nov., within the new family Reticulibacteraceae fam. nov., and Ktedonospora formicarum gen. nov., sp. nov., Ktedonobacter robiniae sp. nov., Dictyobacter formicarum sp. nov. and Dictyobacter arantiisoli sp. nov., belonging to the class Ktedonobacteria.</title>
        <authorList>
            <person name="Yabe S."/>
            <person name="Zheng Y."/>
            <person name="Wang C.M."/>
            <person name="Sakai Y."/>
            <person name="Abe K."/>
            <person name="Yokota A."/>
            <person name="Donadio S."/>
            <person name="Cavaletti L."/>
            <person name="Monciardini P."/>
        </authorList>
    </citation>
    <scope>NUCLEOTIDE SEQUENCE [LARGE SCALE GENOMIC DNA]</scope>
    <source>
        <strain evidence="6 7">SOSP1-9</strain>
    </source>
</reference>
<protein>
    <submittedName>
        <fullName evidence="6">Macrolide ABC transporter ATP-binding protein</fullName>
    </submittedName>
</protein>
<dbReference type="InterPro" id="IPR017871">
    <property type="entry name" value="ABC_transporter-like_CS"/>
</dbReference>
<dbReference type="SUPFAM" id="SSF52540">
    <property type="entry name" value="P-loop containing nucleoside triphosphate hydrolases"/>
    <property type="match status" value="1"/>
</dbReference>